<dbReference type="AlphaFoldDB" id="A0A1T4JKN3"/>
<dbReference type="GO" id="GO:0016747">
    <property type="term" value="F:acyltransferase activity, transferring groups other than amino-acyl groups"/>
    <property type="evidence" value="ECO:0007669"/>
    <property type="project" value="TreeGrafter"/>
</dbReference>
<accession>A0A1T4JKN3</accession>
<reference evidence="2" key="1">
    <citation type="submission" date="2017-02" db="EMBL/GenBank/DDBJ databases">
        <authorList>
            <person name="Varghese N."/>
            <person name="Submissions S."/>
        </authorList>
    </citation>
    <scope>NUCLEOTIDE SEQUENCE [LARGE SCALE GENOMIC DNA]</scope>
    <source>
        <strain evidence="2">DSM 15739</strain>
    </source>
</reference>
<proteinExistence type="predicted"/>
<dbReference type="OrthoDB" id="9803578at2"/>
<dbReference type="PANTHER" id="PTHR48098:SF1">
    <property type="entry name" value="DIACYLGLYCEROL ACYLTRANSFERASE_MYCOLYLTRANSFERASE AG85A"/>
    <property type="match status" value="1"/>
</dbReference>
<dbReference type="Pfam" id="PF00756">
    <property type="entry name" value="Esterase"/>
    <property type="match status" value="1"/>
</dbReference>
<evidence type="ECO:0000313" key="1">
    <source>
        <dbReference type="EMBL" id="SJZ30698.1"/>
    </source>
</evidence>
<protein>
    <submittedName>
        <fullName evidence="1">S-formylglutathione hydrolase FrmB</fullName>
    </submittedName>
</protein>
<dbReference type="Proteomes" id="UP000189941">
    <property type="component" value="Unassembled WGS sequence"/>
</dbReference>
<gene>
    <name evidence="1" type="ORF">SAMN02746011_00080</name>
</gene>
<dbReference type="GO" id="GO:0016787">
    <property type="term" value="F:hydrolase activity"/>
    <property type="evidence" value="ECO:0007669"/>
    <property type="project" value="UniProtKB-KW"/>
</dbReference>
<dbReference type="SUPFAM" id="SSF53474">
    <property type="entry name" value="alpha/beta-Hydrolases"/>
    <property type="match status" value="1"/>
</dbReference>
<sequence>MTLVQASFFSKNLNRQVYYNAMIPTTQHSLPTLYLLHGWSGSHDDWIKRTRVLELAEKYHIAIIFPNGENSFYVDFSDAESYGKMVAEDLVAETRQLFNLSDKREDTWIAGLSMGGYGALRLGFLYAHIFSKITGMSSRIIAKGMDDLDYQDYHQLPPTLKNIFIRKTPSEIEQELDLCVLAKRVKQWPKIELYCGREDDFYQDNKNFYHWLKQKCSTVNFYEAEGDHNWDYWNQVIEPVIQQLIAE</sequence>
<dbReference type="STRING" id="1121925.SAMN02746011_00080"/>
<keyword evidence="2" id="KW-1185">Reference proteome</keyword>
<name>A0A1T4JKN3_9LACT</name>
<dbReference type="PANTHER" id="PTHR48098">
    <property type="entry name" value="ENTEROCHELIN ESTERASE-RELATED"/>
    <property type="match status" value="1"/>
</dbReference>
<organism evidence="1 2">
    <name type="scientific">Globicatella sulfidifaciens DSM 15739</name>
    <dbReference type="NCBI Taxonomy" id="1121925"/>
    <lineage>
        <taxon>Bacteria</taxon>
        <taxon>Bacillati</taxon>
        <taxon>Bacillota</taxon>
        <taxon>Bacilli</taxon>
        <taxon>Lactobacillales</taxon>
        <taxon>Aerococcaceae</taxon>
        <taxon>Globicatella</taxon>
    </lineage>
</organism>
<dbReference type="EMBL" id="FUWO01000001">
    <property type="protein sequence ID" value="SJZ30698.1"/>
    <property type="molecule type" value="Genomic_DNA"/>
</dbReference>
<dbReference type="InterPro" id="IPR029058">
    <property type="entry name" value="AB_hydrolase_fold"/>
</dbReference>
<dbReference type="RefSeq" id="WP_078754966.1">
    <property type="nucleotide sequence ID" value="NZ_FUWO01000001.1"/>
</dbReference>
<evidence type="ECO:0000313" key="2">
    <source>
        <dbReference type="Proteomes" id="UP000189941"/>
    </source>
</evidence>
<dbReference type="InterPro" id="IPR050583">
    <property type="entry name" value="Mycobacterial_A85_antigen"/>
</dbReference>
<dbReference type="InterPro" id="IPR000801">
    <property type="entry name" value="Esterase-like"/>
</dbReference>
<dbReference type="Gene3D" id="3.40.50.1820">
    <property type="entry name" value="alpha/beta hydrolase"/>
    <property type="match status" value="1"/>
</dbReference>
<keyword evidence="1" id="KW-0378">Hydrolase</keyword>